<evidence type="ECO:0000256" key="1">
    <source>
        <dbReference type="SAM" id="SignalP"/>
    </source>
</evidence>
<evidence type="ECO:0000313" key="2">
    <source>
        <dbReference type="EMBL" id="KAG8172129.1"/>
    </source>
</evidence>
<dbReference type="EMBL" id="JAFNEN010003071">
    <property type="protein sequence ID" value="KAG8172129.1"/>
    <property type="molecule type" value="Genomic_DNA"/>
</dbReference>
<accession>A0AAV6TJV9</accession>
<dbReference type="AlphaFoldDB" id="A0AAV6TJV9"/>
<sequence>MTSTRYFFLFLCLAVLSSMARPQEGVLISKYLQLQATPLWVKWSPRDDIRDTVLRREQHHQRIYLYFKTEVPSVPPKPNKPVYEIFTKWSPPAAGRALPFCEKFGCQSSRSGRNLVCGSGFRFDGRSRTCRKLVDG</sequence>
<keyword evidence="3" id="KW-1185">Reference proteome</keyword>
<evidence type="ECO:0000313" key="3">
    <source>
        <dbReference type="Proteomes" id="UP000827092"/>
    </source>
</evidence>
<feature type="chain" id="PRO_5043596761" evidence="1">
    <location>
        <begin position="21"/>
        <end position="136"/>
    </location>
</feature>
<proteinExistence type="predicted"/>
<comment type="caution">
    <text evidence="2">The sequence shown here is derived from an EMBL/GenBank/DDBJ whole genome shotgun (WGS) entry which is preliminary data.</text>
</comment>
<keyword evidence="1" id="KW-0732">Signal</keyword>
<organism evidence="2 3">
    <name type="scientific">Oedothorax gibbosus</name>
    <dbReference type="NCBI Taxonomy" id="931172"/>
    <lineage>
        <taxon>Eukaryota</taxon>
        <taxon>Metazoa</taxon>
        <taxon>Ecdysozoa</taxon>
        <taxon>Arthropoda</taxon>
        <taxon>Chelicerata</taxon>
        <taxon>Arachnida</taxon>
        <taxon>Araneae</taxon>
        <taxon>Araneomorphae</taxon>
        <taxon>Entelegynae</taxon>
        <taxon>Araneoidea</taxon>
        <taxon>Linyphiidae</taxon>
        <taxon>Erigoninae</taxon>
        <taxon>Oedothorax</taxon>
    </lineage>
</organism>
<gene>
    <name evidence="2" type="ORF">JTE90_025693</name>
</gene>
<dbReference type="Proteomes" id="UP000827092">
    <property type="component" value="Unassembled WGS sequence"/>
</dbReference>
<name>A0AAV6TJV9_9ARAC</name>
<reference evidence="2 3" key="1">
    <citation type="journal article" date="2022" name="Nat. Ecol. Evol.">
        <title>A masculinizing supergene underlies an exaggerated male reproductive morph in a spider.</title>
        <authorList>
            <person name="Hendrickx F."/>
            <person name="De Corte Z."/>
            <person name="Sonet G."/>
            <person name="Van Belleghem S.M."/>
            <person name="Kostlbacher S."/>
            <person name="Vangestel C."/>
        </authorList>
    </citation>
    <scope>NUCLEOTIDE SEQUENCE [LARGE SCALE GENOMIC DNA]</scope>
    <source>
        <strain evidence="2">W744_W776</strain>
    </source>
</reference>
<protein>
    <submittedName>
        <fullName evidence="2">Uncharacterized protein</fullName>
    </submittedName>
</protein>
<feature type="signal peptide" evidence="1">
    <location>
        <begin position="1"/>
        <end position="20"/>
    </location>
</feature>